<name>A0ABQ3C266_9GAMM</name>
<dbReference type="NCBIfam" id="NF033233">
    <property type="entry name" value="twin_helix"/>
    <property type="match status" value="1"/>
</dbReference>
<gene>
    <name evidence="2" type="ORF">GCM10008101_18420</name>
</gene>
<evidence type="ECO:0000256" key="1">
    <source>
        <dbReference type="SAM" id="Phobius"/>
    </source>
</evidence>
<proteinExistence type="predicted"/>
<feature type="transmembrane region" description="Helical" evidence="1">
    <location>
        <begin position="6"/>
        <end position="26"/>
    </location>
</feature>
<feature type="transmembrane region" description="Helical" evidence="1">
    <location>
        <begin position="38"/>
        <end position="61"/>
    </location>
</feature>
<accession>A0ABQ3C266</accession>
<dbReference type="EMBL" id="BMXY01000002">
    <property type="protein sequence ID" value="GGZ64990.1"/>
    <property type="molecule type" value="Genomic_DNA"/>
</dbReference>
<keyword evidence="1" id="KW-1133">Transmembrane helix</keyword>
<dbReference type="Pfam" id="PF11137">
    <property type="entry name" value="DUF2909"/>
    <property type="match status" value="1"/>
</dbReference>
<keyword evidence="1" id="KW-0472">Membrane</keyword>
<protein>
    <submittedName>
        <fullName evidence="2">Membrane protein</fullName>
    </submittedName>
</protein>
<sequence>MKTLLIVGFLGLIIYNLGAGLYYMLTDKGTSKRTVNALTKRIVLSVVLILLVCAGIATGFIEPHGVGSNPSSAVAVHASTTDAV</sequence>
<evidence type="ECO:0000313" key="3">
    <source>
        <dbReference type="Proteomes" id="UP000643403"/>
    </source>
</evidence>
<reference evidence="3" key="1">
    <citation type="journal article" date="2019" name="Int. J. Syst. Evol. Microbiol.">
        <title>The Global Catalogue of Microorganisms (GCM) 10K type strain sequencing project: providing services to taxonomists for standard genome sequencing and annotation.</title>
        <authorList>
            <consortium name="The Broad Institute Genomics Platform"/>
            <consortium name="The Broad Institute Genome Sequencing Center for Infectious Disease"/>
            <person name="Wu L."/>
            <person name="Ma J."/>
        </authorList>
    </citation>
    <scope>NUCLEOTIDE SEQUENCE [LARGE SCALE GENOMIC DNA]</scope>
    <source>
        <strain evidence="3">KCTC 22558</strain>
    </source>
</reference>
<dbReference type="RefSeq" id="WP_229790762.1">
    <property type="nucleotide sequence ID" value="NZ_BMXY01000002.1"/>
</dbReference>
<comment type="caution">
    <text evidence="2">The sequence shown here is derived from an EMBL/GenBank/DDBJ whole genome shotgun (WGS) entry which is preliminary data.</text>
</comment>
<keyword evidence="1" id="KW-0812">Transmembrane</keyword>
<dbReference type="InterPro" id="IPR021313">
    <property type="entry name" value="DUF2909"/>
</dbReference>
<keyword evidence="3" id="KW-1185">Reference proteome</keyword>
<dbReference type="Proteomes" id="UP000643403">
    <property type="component" value="Unassembled WGS sequence"/>
</dbReference>
<organism evidence="2 3">
    <name type="scientific">Cognatilysobacter xinjiangensis</name>
    <dbReference type="NCBI Taxonomy" id="546892"/>
    <lineage>
        <taxon>Bacteria</taxon>
        <taxon>Pseudomonadati</taxon>
        <taxon>Pseudomonadota</taxon>
        <taxon>Gammaproteobacteria</taxon>
        <taxon>Lysobacterales</taxon>
        <taxon>Lysobacteraceae</taxon>
        <taxon>Cognatilysobacter</taxon>
    </lineage>
</organism>
<evidence type="ECO:0000313" key="2">
    <source>
        <dbReference type="EMBL" id="GGZ64990.1"/>
    </source>
</evidence>